<feature type="chain" id="PRO_5035302124" evidence="2">
    <location>
        <begin position="21"/>
        <end position="1555"/>
    </location>
</feature>
<name>A0A8J5TL95_HOMAM</name>
<feature type="region of interest" description="Disordered" evidence="1">
    <location>
        <begin position="671"/>
        <end position="704"/>
    </location>
</feature>
<protein>
    <submittedName>
        <fullName evidence="3">Proline-rich protein 1-like 2</fullName>
    </submittedName>
</protein>
<feature type="compositionally biased region" description="Low complexity" evidence="1">
    <location>
        <begin position="1393"/>
        <end position="1417"/>
    </location>
</feature>
<accession>A0A8J5TL95</accession>
<feature type="signal peptide" evidence="2">
    <location>
        <begin position="1"/>
        <end position="20"/>
    </location>
</feature>
<feature type="compositionally biased region" description="Basic and acidic residues" evidence="1">
    <location>
        <begin position="915"/>
        <end position="935"/>
    </location>
</feature>
<feature type="region of interest" description="Disordered" evidence="1">
    <location>
        <begin position="1162"/>
        <end position="1187"/>
    </location>
</feature>
<feature type="compositionally biased region" description="Basic and acidic residues" evidence="1">
    <location>
        <begin position="297"/>
        <end position="341"/>
    </location>
</feature>
<gene>
    <name evidence="3" type="primary">PRP-L2</name>
    <name evidence="3" type="ORF">Hamer_G015768</name>
</gene>
<proteinExistence type="predicted"/>
<evidence type="ECO:0000313" key="4">
    <source>
        <dbReference type="Proteomes" id="UP000747542"/>
    </source>
</evidence>
<feature type="compositionally biased region" description="Basic and acidic residues" evidence="1">
    <location>
        <begin position="785"/>
        <end position="800"/>
    </location>
</feature>
<feature type="compositionally biased region" description="Basic residues" evidence="1">
    <location>
        <begin position="767"/>
        <end position="784"/>
    </location>
</feature>
<feature type="compositionally biased region" description="Pro residues" evidence="1">
    <location>
        <begin position="1383"/>
        <end position="1392"/>
    </location>
</feature>
<feature type="region of interest" description="Disordered" evidence="1">
    <location>
        <begin position="262"/>
        <end position="341"/>
    </location>
</feature>
<feature type="compositionally biased region" description="Basic and acidic residues" evidence="1">
    <location>
        <begin position="263"/>
        <end position="281"/>
    </location>
</feature>
<evidence type="ECO:0000313" key="3">
    <source>
        <dbReference type="EMBL" id="KAG7174633.1"/>
    </source>
</evidence>
<feature type="compositionally biased region" description="Low complexity" evidence="1">
    <location>
        <begin position="678"/>
        <end position="700"/>
    </location>
</feature>
<feature type="compositionally biased region" description="Basic and acidic residues" evidence="1">
    <location>
        <begin position="174"/>
        <end position="224"/>
    </location>
</feature>
<evidence type="ECO:0000256" key="2">
    <source>
        <dbReference type="SAM" id="SignalP"/>
    </source>
</evidence>
<reference evidence="3" key="1">
    <citation type="journal article" date="2021" name="Sci. Adv.">
        <title>The American lobster genome reveals insights on longevity, neural, and immune adaptations.</title>
        <authorList>
            <person name="Polinski J.M."/>
            <person name="Zimin A.V."/>
            <person name="Clark K.F."/>
            <person name="Kohn A.B."/>
            <person name="Sadowski N."/>
            <person name="Timp W."/>
            <person name="Ptitsyn A."/>
            <person name="Khanna P."/>
            <person name="Romanova D.Y."/>
            <person name="Williams P."/>
            <person name="Greenwood S.J."/>
            <person name="Moroz L.L."/>
            <person name="Walt D.R."/>
            <person name="Bodnar A.G."/>
        </authorList>
    </citation>
    <scope>NUCLEOTIDE SEQUENCE</scope>
    <source>
        <strain evidence="3">GMGI-L3</strain>
    </source>
</reference>
<feature type="region of interest" description="Disordered" evidence="1">
    <location>
        <begin position="727"/>
        <end position="1056"/>
    </location>
</feature>
<dbReference type="Proteomes" id="UP000747542">
    <property type="component" value="Unassembled WGS sequence"/>
</dbReference>
<dbReference type="EMBL" id="JAHLQT010007499">
    <property type="protein sequence ID" value="KAG7174633.1"/>
    <property type="molecule type" value="Genomic_DNA"/>
</dbReference>
<feature type="compositionally biased region" description="Basic and acidic residues" evidence="1">
    <location>
        <begin position="888"/>
        <end position="908"/>
    </location>
</feature>
<feature type="compositionally biased region" description="Basic and acidic residues" evidence="1">
    <location>
        <begin position="996"/>
        <end position="1016"/>
    </location>
</feature>
<evidence type="ECO:0000256" key="1">
    <source>
        <dbReference type="SAM" id="MobiDB-lite"/>
    </source>
</evidence>
<sequence>MRVRMFYYMVLWWCSGLVLSQDSSRGVILDQPIDDHGAWSSLFSTSLDNTELDREQGQNRGTVLGREKRRDVPHRDINRGGDEREIERESDDERERRRRMEINLENERKDRQGSDLQRDFVTSRKRGPSISSIEMERQRERDREQEIRREVDKADQKKREVFSRPKTSALVDSIESRRAQDRRTHSEQYIDRERDREISRQREKDRALRSGDDREDHRDDDRRNPSWSSPRHPDYEGKHRYHRFSHTKEPILIIEEVTPRYFKPSDRPRDRLPNRSTEERPGSIGGRPVWLGTSSRPDSHRHTPPRDRPLQDSRRPDKHLVWSRPGIKDMDRRPDRPGYPSKYDEVHLNVLGPHGNRYPNGGQVDDPHGPQAFPVAGVLPHPPPPPQGIPPLLVDNALAAAAQADAATAQLALKHQIGQALLAEQALKTHHAIQAGKIKQAAVAAQLVGQVTAQQVAAQQIAAQQVAAGTAAARLKAAQLGQIAAGTVAAGQQSLKTAIKAKLKHALKHRLKTRLQQEVAGSVPVVGVHVTQYKRPVTYVDDYQPAQPYYDADHVKHRLRQAQEELFRRLILLKPYFQQGIHGITKSYAIPNVLPDLPKGVQLTPHQVASLPKIPIKEVVKPPLDVEYVEYILTLPEDTFVIITSMSKREFLVTLFPRLYRDNVRHLTPHTTTGILGQTPTYPQSTTPSSSYSESYTHHQQTYKPPPVIVTTPIFVTTSSDTHPIITTTFRPDTLPSPAYGAPKPSSIVKVDDDHDCDDHVDDQPHHQQHKHPLHRDHHHHHHSGHEGQQHVFKNDHGDRPNYQQHDLSHDSHEGHHHVFKNDHGDRPSYQQHDLSHDTHEGQHHVFKNDHGDRPSYQQHDLSHDSHEGHHHVFKNDHGDRPNYQQHDLSHDSHEGQQHVFKNDHGDRPSYQQHDLSHDSHDGQHHVFKNDHGDRPSFQQHDLSHDSHEGQHHVFKNDHGDRPSYQQHDLSHDSHEGQHHVFKNDHGDRPSYQQHDLSHDSHDGQHHVFKNDHGDRPSFQQHDLSHDSHEGHHHVFKNDHGDRPNYQQHDLSHQGQHHVYTDDQSIEHHHIHSQQNHHIAHPKSHVTPKQPVVVLGKPVVPRVTTPHTPFIATSSYSSILSSDYDENSHFGEFHITGGGRVISSDEADIRSDSKAPGHVFNFQPTLEHGSTHLSTPRPRPLTKPYHVSTSAPLSHVTLQSPHASHENVHVVTQKATPEQLHITTARDSSEVSSTSSTVVVGVGLRPHGGQHHYYTPISTTPTPPFSPIAHLIPTTTHSPHISSFSSPSVSFVPPLLSTTISPPVFTTSYSPPVSVITHSPSIPTTHYSPPIQTTTYSPPIQTSTHVPPILTTTQSPRIPTTTHRPTLTTAYFPPVVATTYSPPKFPTTPRPTFPTTLRPFPTTRRPFPTTRRPFSTTSYSQERATTPIFTVTEIPATANSSTVFRLTTTNPSIDEFLPNGPAENFLPSSSYESLREPRPYNIFNEEISNSDEAVLEGIFGGLSDSVLEKLTGTGPVGGADLDRVPGTDSNDDDHVLSPFTKRKGNATDDGNQVRL</sequence>
<feature type="region of interest" description="Disordered" evidence="1">
    <location>
        <begin position="1516"/>
        <end position="1555"/>
    </location>
</feature>
<feature type="region of interest" description="Disordered" evidence="1">
    <location>
        <begin position="1382"/>
        <end position="1421"/>
    </location>
</feature>
<organism evidence="3 4">
    <name type="scientific">Homarus americanus</name>
    <name type="common">American lobster</name>
    <dbReference type="NCBI Taxonomy" id="6706"/>
    <lineage>
        <taxon>Eukaryota</taxon>
        <taxon>Metazoa</taxon>
        <taxon>Ecdysozoa</taxon>
        <taxon>Arthropoda</taxon>
        <taxon>Crustacea</taxon>
        <taxon>Multicrustacea</taxon>
        <taxon>Malacostraca</taxon>
        <taxon>Eumalacostraca</taxon>
        <taxon>Eucarida</taxon>
        <taxon>Decapoda</taxon>
        <taxon>Pleocyemata</taxon>
        <taxon>Astacidea</taxon>
        <taxon>Nephropoidea</taxon>
        <taxon>Nephropidae</taxon>
        <taxon>Homarus</taxon>
    </lineage>
</organism>
<feature type="compositionally biased region" description="Basic and acidic residues" evidence="1">
    <location>
        <begin position="969"/>
        <end position="989"/>
    </location>
</feature>
<feature type="compositionally biased region" description="Basic and acidic residues" evidence="1">
    <location>
        <begin position="942"/>
        <end position="962"/>
    </location>
</feature>
<keyword evidence="4" id="KW-1185">Reference proteome</keyword>
<feature type="compositionally biased region" description="Basic and acidic residues" evidence="1">
    <location>
        <begin position="834"/>
        <end position="854"/>
    </location>
</feature>
<comment type="caution">
    <text evidence="3">The sequence shown here is derived from an EMBL/GenBank/DDBJ whole genome shotgun (WGS) entry which is preliminary data.</text>
</comment>
<feature type="compositionally biased region" description="Basic and acidic residues" evidence="1">
    <location>
        <begin position="134"/>
        <end position="163"/>
    </location>
</feature>
<feature type="compositionally biased region" description="Basic and acidic residues" evidence="1">
    <location>
        <begin position="65"/>
        <end position="122"/>
    </location>
</feature>
<feature type="region of interest" description="Disordered" evidence="1">
    <location>
        <begin position="50"/>
        <end position="243"/>
    </location>
</feature>
<keyword evidence="2" id="KW-0732">Signal</keyword>